<proteinExistence type="predicted"/>
<evidence type="ECO:0000313" key="2">
    <source>
        <dbReference type="Proteomes" id="UP001610444"/>
    </source>
</evidence>
<gene>
    <name evidence="1" type="ORF">BJX68DRAFT_228100</name>
</gene>
<evidence type="ECO:0000313" key="1">
    <source>
        <dbReference type="EMBL" id="KAL2858184.1"/>
    </source>
</evidence>
<organism evidence="1 2">
    <name type="scientific">Aspergillus pseudodeflectus</name>
    <dbReference type="NCBI Taxonomy" id="176178"/>
    <lineage>
        <taxon>Eukaryota</taxon>
        <taxon>Fungi</taxon>
        <taxon>Dikarya</taxon>
        <taxon>Ascomycota</taxon>
        <taxon>Pezizomycotina</taxon>
        <taxon>Eurotiomycetes</taxon>
        <taxon>Eurotiomycetidae</taxon>
        <taxon>Eurotiales</taxon>
        <taxon>Aspergillaceae</taxon>
        <taxon>Aspergillus</taxon>
        <taxon>Aspergillus subgen. Nidulantes</taxon>
    </lineage>
</organism>
<protein>
    <submittedName>
        <fullName evidence="1">Uncharacterized protein</fullName>
    </submittedName>
</protein>
<dbReference type="GeneID" id="98153962"/>
<dbReference type="EMBL" id="JBFXLR010000005">
    <property type="protein sequence ID" value="KAL2858184.1"/>
    <property type="molecule type" value="Genomic_DNA"/>
</dbReference>
<comment type="caution">
    <text evidence="1">The sequence shown here is derived from an EMBL/GenBank/DDBJ whole genome shotgun (WGS) entry which is preliminary data.</text>
</comment>
<dbReference type="Proteomes" id="UP001610444">
    <property type="component" value="Unassembled WGS sequence"/>
</dbReference>
<accession>A0ABR4L0Z9</accession>
<sequence>MLQHWGQNSSLCICISRDSSSSLTLPVGLEPIRLRARHDLCPMRKISVQPAPSAPKDSCQAKRGSLFSGLLAPRHLPTLGIVLLDCCWIVCWHQLVSSHDRTVLPIGIDMEVSHIDHL</sequence>
<keyword evidence="2" id="KW-1185">Reference proteome</keyword>
<reference evidence="1 2" key="1">
    <citation type="submission" date="2024-07" db="EMBL/GenBank/DDBJ databases">
        <title>Section-level genome sequencing and comparative genomics of Aspergillus sections Usti and Cavernicolus.</title>
        <authorList>
            <consortium name="Lawrence Berkeley National Laboratory"/>
            <person name="Nybo J.L."/>
            <person name="Vesth T.C."/>
            <person name="Theobald S."/>
            <person name="Frisvad J.C."/>
            <person name="Larsen T.O."/>
            <person name="Kjaerboelling I."/>
            <person name="Rothschild-Mancinelli K."/>
            <person name="Lyhne E.K."/>
            <person name="Kogle M.E."/>
            <person name="Barry K."/>
            <person name="Clum A."/>
            <person name="Na H."/>
            <person name="Ledsgaard L."/>
            <person name="Lin J."/>
            <person name="Lipzen A."/>
            <person name="Kuo A."/>
            <person name="Riley R."/>
            <person name="Mondo S."/>
            <person name="LaButti K."/>
            <person name="Haridas S."/>
            <person name="Pangalinan J."/>
            <person name="Salamov A.A."/>
            <person name="Simmons B.A."/>
            <person name="Magnuson J.K."/>
            <person name="Chen J."/>
            <person name="Drula E."/>
            <person name="Henrissat B."/>
            <person name="Wiebenga A."/>
            <person name="Lubbers R.J."/>
            <person name="Gomes A.C."/>
            <person name="Macurrencykelacurrency M.R."/>
            <person name="Stajich J."/>
            <person name="Grigoriev I.V."/>
            <person name="Mortensen U.H."/>
            <person name="De vries R.P."/>
            <person name="Baker S.E."/>
            <person name="Andersen M.R."/>
        </authorList>
    </citation>
    <scope>NUCLEOTIDE SEQUENCE [LARGE SCALE GENOMIC DNA]</scope>
    <source>
        <strain evidence="1 2">CBS 756.74</strain>
    </source>
</reference>
<name>A0ABR4L0Z9_9EURO</name>
<dbReference type="RefSeq" id="XP_070903353.1">
    <property type="nucleotide sequence ID" value="XM_071038798.1"/>
</dbReference>